<name>A0ABT2TGU8_9FIRM</name>
<dbReference type="Proteomes" id="UP001652442">
    <property type="component" value="Unassembled WGS sequence"/>
</dbReference>
<organism evidence="1 2">
    <name type="scientific">Brotonthovivens ammoniilytica</name>
    <dbReference type="NCBI Taxonomy" id="2981725"/>
    <lineage>
        <taxon>Bacteria</taxon>
        <taxon>Bacillati</taxon>
        <taxon>Bacillota</taxon>
        <taxon>Clostridia</taxon>
        <taxon>Lachnospirales</taxon>
        <taxon>Lachnospiraceae</taxon>
        <taxon>Brotonthovivens</taxon>
    </lineage>
</organism>
<reference evidence="1 2" key="1">
    <citation type="journal article" date="2021" name="ISME Commun">
        <title>Automated analysis of genomic sequences facilitates high-throughput and comprehensive description of bacteria.</title>
        <authorList>
            <person name="Hitch T.C.A."/>
        </authorList>
    </citation>
    <scope>NUCLEOTIDE SEQUENCE [LARGE SCALE GENOMIC DNA]</scope>
    <source>
        <strain evidence="1 2">Sanger_109</strain>
    </source>
</reference>
<dbReference type="InterPro" id="IPR010106">
    <property type="entry name" value="RpnA"/>
</dbReference>
<keyword evidence="2" id="KW-1185">Reference proteome</keyword>
<gene>
    <name evidence="1" type="ORF">OCV88_01205</name>
</gene>
<proteinExistence type="predicted"/>
<dbReference type="EMBL" id="JAOQJQ010000001">
    <property type="protein sequence ID" value="MCU6760951.1"/>
    <property type="molecule type" value="Genomic_DNA"/>
</dbReference>
<evidence type="ECO:0000313" key="1">
    <source>
        <dbReference type="EMBL" id="MCU6760951.1"/>
    </source>
</evidence>
<protein>
    <submittedName>
        <fullName evidence="1">Rpn family recombination-promoting nuclease/putative transposase</fullName>
    </submittedName>
</protein>
<dbReference type="Pfam" id="PF12784">
    <property type="entry name" value="PDDEXK_2"/>
    <property type="match status" value="1"/>
</dbReference>
<sequence>MILGKTVEWAHVEVEKAFWLNSDYRGIRMDVCLTGDSSIYNIEMQTTNHQDLPYRSRYYQSYLDISALKPGDPFINLPKSFVIFICTFDPFGKNRCVYTFEERCLEEDMPLCDGTKKIFLNAKGTMSTEISASLSDFLEYICNPSKYLKSEQSSGVVGLVSRKIRNLKTNRKWEERYMLFEEILSNERKEALEEGQNLGEERMGELIDILARQERYEDLKKAAKDKVYLHKLFREFNL</sequence>
<dbReference type="RefSeq" id="WP_158423829.1">
    <property type="nucleotide sequence ID" value="NZ_JAOQJQ010000001.1"/>
</dbReference>
<accession>A0ABT2TGU8</accession>
<dbReference type="NCBIfam" id="TIGR01784">
    <property type="entry name" value="T_den_put_tspse"/>
    <property type="match status" value="1"/>
</dbReference>
<evidence type="ECO:0000313" key="2">
    <source>
        <dbReference type="Proteomes" id="UP001652442"/>
    </source>
</evidence>
<comment type="caution">
    <text evidence="1">The sequence shown here is derived from an EMBL/GenBank/DDBJ whole genome shotgun (WGS) entry which is preliminary data.</text>
</comment>